<evidence type="ECO:0000313" key="5">
    <source>
        <dbReference type="Proteomes" id="UP000038802"/>
    </source>
</evidence>
<accession>A0A0U0QKR4</accession>
<feature type="region of interest" description="Disordered" evidence="1">
    <location>
        <begin position="1"/>
        <end position="45"/>
    </location>
</feature>
<dbReference type="EMBL" id="CSAJ01000530">
    <property type="protein sequence ID" value="COW82762.1"/>
    <property type="molecule type" value="Genomic_DNA"/>
</dbReference>
<reference evidence="5 6" key="3">
    <citation type="submission" date="2015-03" db="EMBL/GenBank/DDBJ databases">
        <authorList>
            <consortium name="Pathogen Informatics"/>
        </authorList>
    </citation>
    <scope>NUCLEOTIDE SEQUENCE [LARGE SCALE GENOMIC DNA]</scope>
    <source>
        <strain evidence="5">K00500041</strain>
        <strain evidence="3 7">M09401471</strain>
        <strain evidence="6">N09902308</strain>
    </source>
</reference>
<reference evidence="2" key="1">
    <citation type="submission" date="2015-03" db="EMBL/GenBank/DDBJ databases">
        <authorList>
            <person name="Murphy D."/>
        </authorList>
    </citation>
    <scope>NUCLEOTIDE SEQUENCE [LARGE SCALE GENOMIC DNA]</scope>
    <source>
        <strain evidence="2">K00500041</strain>
    </source>
</reference>
<dbReference type="Proteomes" id="UP000044938">
    <property type="component" value="Unassembled WGS sequence"/>
</dbReference>
<sequence>MASGASLATINADSTAPPVVTSGIAHGRAKPVDPRWPPSPTGVGI</sequence>
<protein>
    <submittedName>
        <fullName evidence="2">Uncharacterized protein</fullName>
    </submittedName>
</protein>
<gene>
    <name evidence="2" type="ORF">ERS007703_00399</name>
    <name evidence="3" type="ORF">ERS007720_03360</name>
    <name evidence="4" type="ORF">ERS007739_03708</name>
</gene>
<proteinExistence type="predicted"/>
<feature type="compositionally biased region" description="Polar residues" evidence="1">
    <location>
        <begin position="1"/>
        <end position="14"/>
    </location>
</feature>
<feature type="compositionally biased region" description="Pro residues" evidence="1">
    <location>
        <begin position="34"/>
        <end position="45"/>
    </location>
</feature>
<dbReference type="EMBL" id="CSBK01002008">
    <property type="protein sequence ID" value="COZ39893.1"/>
    <property type="molecule type" value="Genomic_DNA"/>
</dbReference>
<evidence type="ECO:0000313" key="2">
    <source>
        <dbReference type="EMBL" id="COV05449.1"/>
    </source>
</evidence>
<dbReference type="Proteomes" id="UP000039021">
    <property type="component" value="Unassembled WGS sequence"/>
</dbReference>
<evidence type="ECO:0000313" key="6">
    <source>
        <dbReference type="Proteomes" id="UP000039021"/>
    </source>
</evidence>
<evidence type="ECO:0000313" key="3">
    <source>
        <dbReference type="EMBL" id="COW82762.1"/>
    </source>
</evidence>
<evidence type="ECO:0000313" key="7">
    <source>
        <dbReference type="Proteomes" id="UP000044938"/>
    </source>
</evidence>
<reference evidence="4" key="2">
    <citation type="submission" date="2015-03" db="EMBL/GenBank/DDBJ databases">
        <authorList>
            <consortium name="Pathogen Informatics"/>
            <person name="Murphy D."/>
        </authorList>
    </citation>
    <scope>NUCLEOTIDE SEQUENCE</scope>
    <source>
        <strain evidence="4">N09902308</strain>
    </source>
</reference>
<dbReference type="EMBL" id="CSAE01000023">
    <property type="protein sequence ID" value="COV05449.1"/>
    <property type="molecule type" value="Genomic_DNA"/>
</dbReference>
<evidence type="ECO:0000256" key="1">
    <source>
        <dbReference type="SAM" id="MobiDB-lite"/>
    </source>
</evidence>
<dbReference type="Proteomes" id="UP000038802">
    <property type="component" value="Unassembled WGS sequence"/>
</dbReference>
<organism evidence="2 5">
    <name type="scientific">Mycobacterium tuberculosis</name>
    <dbReference type="NCBI Taxonomy" id="1773"/>
    <lineage>
        <taxon>Bacteria</taxon>
        <taxon>Bacillati</taxon>
        <taxon>Actinomycetota</taxon>
        <taxon>Actinomycetes</taxon>
        <taxon>Mycobacteriales</taxon>
        <taxon>Mycobacteriaceae</taxon>
        <taxon>Mycobacterium</taxon>
        <taxon>Mycobacterium tuberculosis complex</taxon>
    </lineage>
</organism>
<name>A0A0U0QKR4_MYCTX</name>
<evidence type="ECO:0000313" key="4">
    <source>
        <dbReference type="EMBL" id="COZ39893.1"/>
    </source>
</evidence>
<dbReference type="AlphaFoldDB" id="A0A0U0QKR4"/>